<evidence type="ECO:0000313" key="3">
    <source>
        <dbReference type="Proteomes" id="UP001296943"/>
    </source>
</evidence>
<dbReference type="Proteomes" id="UP001296943">
    <property type="component" value="Unassembled WGS sequence"/>
</dbReference>
<accession>A0ABS2N462</accession>
<organism evidence="2 3">
    <name type="scientific">Aquibacillus albus</name>
    <dbReference type="NCBI Taxonomy" id="1168171"/>
    <lineage>
        <taxon>Bacteria</taxon>
        <taxon>Bacillati</taxon>
        <taxon>Bacillota</taxon>
        <taxon>Bacilli</taxon>
        <taxon>Bacillales</taxon>
        <taxon>Bacillaceae</taxon>
        <taxon>Aquibacillus</taxon>
    </lineage>
</organism>
<gene>
    <name evidence="2" type="ORF">JOC48_003448</name>
</gene>
<comment type="caution">
    <text evidence="2">The sequence shown here is derived from an EMBL/GenBank/DDBJ whole genome shotgun (WGS) entry which is preliminary data.</text>
</comment>
<feature type="transmembrane region" description="Helical" evidence="1">
    <location>
        <begin position="48"/>
        <end position="66"/>
    </location>
</feature>
<keyword evidence="1" id="KW-0812">Transmembrane</keyword>
<reference evidence="2 3" key="1">
    <citation type="submission" date="2021-01" db="EMBL/GenBank/DDBJ databases">
        <title>Genomic Encyclopedia of Type Strains, Phase IV (KMG-IV): sequencing the most valuable type-strain genomes for metagenomic binning, comparative biology and taxonomic classification.</title>
        <authorList>
            <person name="Goeker M."/>
        </authorList>
    </citation>
    <scope>NUCLEOTIDE SEQUENCE [LARGE SCALE GENOMIC DNA]</scope>
    <source>
        <strain evidence="2 3">DSM 23711</strain>
    </source>
</reference>
<feature type="transmembrane region" description="Helical" evidence="1">
    <location>
        <begin position="12"/>
        <end position="28"/>
    </location>
</feature>
<keyword evidence="1" id="KW-1133">Transmembrane helix</keyword>
<evidence type="ECO:0000256" key="1">
    <source>
        <dbReference type="SAM" id="Phobius"/>
    </source>
</evidence>
<name>A0ABS2N462_9BACI</name>
<dbReference type="EMBL" id="JAFBDR010000023">
    <property type="protein sequence ID" value="MBM7572916.1"/>
    <property type="molecule type" value="Genomic_DNA"/>
</dbReference>
<proteinExistence type="predicted"/>
<keyword evidence="1" id="KW-0472">Membrane</keyword>
<protein>
    <submittedName>
        <fullName evidence="2">Uncharacterized protein</fullName>
    </submittedName>
</protein>
<dbReference type="RefSeq" id="WP_204501592.1">
    <property type="nucleotide sequence ID" value="NZ_JAFBDR010000023.1"/>
</dbReference>
<keyword evidence="3" id="KW-1185">Reference proteome</keyword>
<evidence type="ECO:0000313" key="2">
    <source>
        <dbReference type="EMBL" id="MBM7572916.1"/>
    </source>
</evidence>
<sequence length="92" mass="11306">MEKLLRIERTIFNAAFTVFMAWFISFAFKNNFLTEEQLQHLGGFFRPWWWVTIEFFLEVFVIFMIVRTARLILVESFKGFYLKIKQRKKLIQ</sequence>